<dbReference type="SUPFAM" id="SSF111038">
    <property type="entry name" value="YjbQ-like"/>
    <property type="match status" value="1"/>
</dbReference>
<name>A0ABS1CC30_9GAMM</name>
<sequence>MQTSQQRFEVATRGRGTTNITAQVQEAVRDSEIRTGLCHVFVQHTSASLILCENADPTVRRDLEAFLGRLVPDGDALFRHTAEGADDMPAHVRSILTNMDLTLPVADGRCALGTWQGVFLYEHRTDAQRRQVVVTVQGKT</sequence>
<dbReference type="InterPro" id="IPR035917">
    <property type="entry name" value="YjbQ-like_sf"/>
</dbReference>
<dbReference type="InterPro" id="IPR001602">
    <property type="entry name" value="UPF0047_YjbQ-like"/>
</dbReference>
<evidence type="ECO:0000256" key="1">
    <source>
        <dbReference type="ARBA" id="ARBA00005534"/>
    </source>
</evidence>
<dbReference type="PANTHER" id="PTHR30615">
    <property type="entry name" value="UNCHARACTERIZED PROTEIN YJBQ-RELATED"/>
    <property type="match status" value="1"/>
</dbReference>
<dbReference type="Gene3D" id="2.60.120.460">
    <property type="entry name" value="YjbQ-like"/>
    <property type="match status" value="1"/>
</dbReference>
<dbReference type="Proteomes" id="UP000748752">
    <property type="component" value="Unassembled WGS sequence"/>
</dbReference>
<comment type="caution">
    <text evidence="2">The sequence shown here is derived from an EMBL/GenBank/DDBJ whole genome shotgun (WGS) entry which is preliminary data.</text>
</comment>
<protein>
    <submittedName>
        <fullName evidence="2">Secondary thiamine-phosphate synthase</fullName>
    </submittedName>
</protein>
<dbReference type="PANTHER" id="PTHR30615:SF8">
    <property type="entry name" value="UPF0047 PROTEIN C4A8.02C"/>
    <property type="match status" value="1"/>
</dbReference>
<keyword evidence="3" id="KW-1185">Reference proteome</keyword>
<evidence type="ECO:0000313" key="3">
    <source>
        <dbReference type="Proteomes" id="UP000748752"/>
    </source>
</evidence>
<evidence type="ECO:0000313" key="2">
    <source>
        <dbReference type="EMBL" id="MBK1629463.1"/>
    </source>
</evidence>
<proteinExistence type="inferred from homology"/>
<organism evidence="2 3">
    <name type="scientific">Thiohalocapsa halophila</name>
    <dbReference type="NCBI Taxonomy" id="69359"/>
    <lineage>
        <taxon>Bacteria</taxon>
        <taxon>Pseudomonadati</taxon>
        <taxon>Pseudomonadota</taxon>
        <taxon>Gammaproteobacteria</taxon>
        <taxon>Chromatiales</taxon>
        <taxon>Chromatiaceae</taxon>
        <taxon>Thiohalocapsa</taxon>
    </lineage>
</organism>
<accession>A0ABS1CC30</accession>
<reference evidence="2 3" key="1">
    <citation type="journal article" date="2020" name="Microorganisms">
        <title>Osmotic Adaptation and Compatible Solute Biosynthesis of Phototrophic Bacteria as Revealed from Genome Analyses.</title>
        <authorList>
            <person name="Imhoff J.F."/>
            <person name="Rahn T."/>
            <person name="Kunzel S."/>
            <person name="Keller A."/>
            <person name="Neulinger S.C."/>
        </authorList>
    </citation>
    <scope>NUCLEOTIDE SEQUENCE [LARGE SCALE GENOMIC DNA]</scope>
    <source>
        <strain evidence="2 3">DSM 6210</strain>
    </source>
</reference>
<dbReference type="Pfam" id="PF01894">
    <property type="entry name" value="YjbQ"/>
    <property type="match status" value="1"/>
</dbReference>
<dbReference type="NCBIfam" id="TIGR00149">
    <property type="entry name" value="TIGR00149_YjbQ"/>
    <property type="match status" value="1"/>
</dbReference>
<comment type="similarity">
    <text evidence="1">Belongs to the UPF0047 family.</text>
</comment>
<gene>
    <name evidence="2" type="ORF">CKO31_01660</name>
</gene>
<dbReference type="RefSeq" id="WP_200233431.1">
    <property type="nucleotide sequence ID" value="NZ_NRRV01000002.1"/>
</dbReference>
<dbReference type="EMBL" id="NRRV01000002">
    <property type="protein sequence ID" value="MBK1629463.1"/>
    <property type="molecule type" value="Genomic_DNA"/>
</dbReference>
<dbReference type="PIRSF" id="PIRSF004681">
    <property type="entry name" value="UCP004681"/>
    <property type="match status" value="1"/>
</dbReference>